<reference evidence="1 2" key="1">
    <citation type="journal article" date="2018" name="PLoS Genet.">
        <title>Population sequencing reveals clonal diversity and ancestral inbreeding in the grapevine cultivar Chardonnay.</title>
        <authorList>
            <person name="Roach M.J."/>
            <person name="Johnson D.L."/>
            <person name="Bohlmann J."/>
            <person name="van Vuuren H.J."/>
            <person name="Jones S.J."/>
            <person name="Pretorius I.S."/>
            <person name="Schmidt S.A."/>
            <person name="Borneman A.R."/>
        </authorList>
    </citation>
    <scope>NUCLEOTIDE SEQUENCE [LARGE SCALE GENOMIC DNA]</scope>
    <source>
        <strain evidence="2">cv. Chardonnay</strain>
        <tissue evidence="1">Leaf</tissue>
    </source>
</reference>
<organism evidence="1 2">
    <name type="scientific">Vitis vinifera</name>
    <name type="common">Grape</name>
    <dbReference type="NCBI Taxonomy" id="29760"/>
    <lineage>
        <taxon>Eukaryota</taxon>
        <taxon>Viridiplantae</taxon>
        <taxon>Streptophyta</taxon>
        <taxon>Embryophyta</taxon>
        <taxon>Tracheophyta</taxon>
        <taxon>Spermatophyta</taxon>
        <taxon>Magnoliopsida</taxon>
        <taxon>eudicotyledons</taxon>
        <taxon>Gunneridae</taxon>
        <taxon>Pentapetalae</taxon>
        <taxon>rosids</taxon>
        <taxon>Vitales</taxon>
        <taxon>Vitaceae</taxon>
        <taxon>Viteae</taxon>
        <taxon>Vitis</taxon>
    </lineage>
</organism>
<comment type="caution">
    <text evidence="1">The sequence shown here is derived from an EMBL/GenBank/DDBJ whole genome shotgun (WGS) entry which is preliminary data.</text>
</comment>
<dbReference type="AlphaFoldDB" id="A0A438KHE7"/>
<accession>A0A438KHE7</accession>
<name>A0A438KHE7_VITVI</name>
<sequence length="67" mass="7485">MGWREEVGKGVLVLGGYGWGRRWHISIWFPIVEPDPGHTKLRLAREGLEAIERITTPIAAVAVSSNF</sequence>
<evidence type="ECO:0000313" key="2">
    <source>
        <dbReference type="Proteomes" id="UP000288805"/>
    </source>
</evidence>
<gene>
    <name evidence="1" type="ORF">CK203_002489</name>
</gene>
<evidence type="ECO:0000313" key="1">
    <source>
        <dbReference type="EMBL" id="RVX20624.1"/>
    </source>
</evidence>
<dbReference type="EMBL" id="QGNW01000006">
    <property type="protein sequence ID" value="RVX20624.1"/>
    <property type="molecule type" value="Genomic_DNA"/>
</dbReference>
<proteinExistence type="predicted"/>
<protein>
    <submittedName>
        <fullName evidence="1">Uncharacterized protein</fullName>
    </submittedName>
</protein>
<dbReference type="Proteomes" id="UP000288805">
    <property type="component" value="Unassembled WGS sequence"/>
</dbReference>